<dbReference type="SUPFAM" id="SSF55816">
    <property type="entry name" value="5'-nucleotidase (syn. UDP-sugar hydrolase), C-terminal domain"/>
    <property type="match status" value="1"/>
</dbReference>
<feature type="domain" description="Calcineurin-like phosphoesterase" evidence="12">
    <location>
        <begin position="47"/>
        <end position="289"/>
    </location>
</feature>
<evidence type="ECO:0000313" key="15">
    <source>
        <dbReference type="Proteomes" id="UP000017820"/>
    </source>
</evidence>
<dbReference type="Pfam" id="PF00149">
    <property type="entry name" value="Metallophos"/>
    <property type="match status" value="1"/>
</dbReference>
<evidence type="ECO:0000256" key="9">
    <source>
        <dbReference type="ARBA" id="ARBA00022801"/>
    </source>
</evidence>
<dbReference type="GO" id="GO:0008663">
    <property type="term" value="F:2',3'-cyclic-nucleotide 2'-phosphodiesterase activity"/>
    <property type="evidence" value="ECO:0007669"/>
    <property type="project" value="UniProtKB-EC"/>
</dbReference>
<keyword evidence="8 11" id="KW-0547">Nucleotide-binding</keyword>
<evidence type="ECO:0000256" key="7">
    <source>
        <dbReference type="ARBA" id="ARBA00022729"/>
    </source>
</evidence>
<dbReference type="InterPro" id="IPR029052">
    <property type="entry name" value="Metallo-depent_PP-like"/>
</dbReference>
<organism evidence="14 15">
    <name type="scientific">Pseudoalteromonas luteoviolacea (strain 2ta16)</name>
    <dbReference type="NCBI Taxonomy" id="1353533"/>
    <lineage>
        <taxon>Bacteria</taxon>
        <taxon>Pseudomonadati</taxon>
        <taxon>Pseudomonadota</taxon>
        <taxon>Gammaproteobacteria</taxon>
        <taxon>Alteromonadales</taxon>
        <taxon>Pseudoalteromonadaceae</taxon>
        <taxon>Pseudoalteromonas</taxon>
    </lineage>
</organism>
<feature type="signal peptide" evidence="11">
    <location>
        <begin position="1"/>
        <end position="19"/>
    </location>
</feature>
<dbReference type="PROSITE" id="PS00786">
    <property type="entry name" value="5_NUCLEOTIDASE_2"/>
    <property type="match status" value="1"/>
</dbReference>
<dbReference type="PRINTS" id="PR01607">
    <property type="entry name" value="APYRASEFAMLY"/>
</dbReference>
<evidence type="ECO:0000313" key="14">
    <source>
        <dbReference type="EMBL" id="ESP92636.1"/>
    </source>
</evidence>
<evidence type="ECO:0000256" key="11">
    <source>
        <dbReference type="RuleBase" id="RU362119"/>
    </source>
</evidence>
<name>V4H558_PSEL2</name>
<dbReference type="EMBL" id="AUSV01000044">
    <property type="protein sequence ID" value="ESP92636.1"/>
    <property type="molecule type" value="Genomic_DNA"/>
</dbReference>
<accession>V4H558</accession>
<dbReference type="SUPFAM" id="SSF56300">
    <property type="entry name" value="Metallo-dependent phosphatases"/>
    <property type="match status" value="1"/>
</dbReference>
<keyword evidence="7 11" id="KW-0732">Signal</keyword>
<dbReference type="GO" id="GO:0009166">
    <property type="term" value="P:nucleotide catabolic process"/>
    <property type="evidence" value="ECO:0007669"/>
    <property type="project" value="InterPro"/>
</dbReference>
<dbReference type="GO" id="GO:0030288">
    <property type="term" value="C:outer membrane-bounded periplasmic space"/>
    <property type="evidence" value="ECO:0007669"/>
    <property type="project" value="TreeGrafter"/>
</dbReference>
<comment type="cofactor">
    <cofactor evidence="3">
        <name>a divalent metal cation</name>
        <dbReference type="ChEBI" id="CHEBI:60240"/>
    </cofactor>
</comment>
<dbReference type="GO" id="GO:0000166">
    <property type="term" value="F:nucleotide binding"/>
    <property type="evidence" value="ECO:0007669"/>
    <property type="project" value="UniProtKB-KW"/>
</dbReference>
<protein>
    <submittedName>
        <fullName evidence="14">5'-nucleotidase/2',3'-cyclic phosphodiesterase</fullName>
    </submittedName>
</protein>
<dbReference type="PANTHER" id="PTHR11575:SF6">
    <property type="entry name" value="2',3'-CYCLIC-NUCLEOTIDE 2'-PHOSPHODIESTERASE_3'-NUCLEOTIDASE"/>
    <property type="match status" value="1"/>
</dbReference>
<comment type="caution">
    <text evidence="14">The sequence shown here is derived from an EMBL/GenBank/DDBJ whole genome shotgun (WGS) entry which is preliminary data.</text>
</comment>
<evidence type="ECO:0000259" key="12">
    <source>
        <dbReference type="Pfam" id="PF00149"/>
    </source>
</evidence>
<gene>
    <name evidence="14" type="ORF">PL2TA16_03834</name>
</gene>
<evidence type="ECO:0000256" key="2">
    <source>
        <dbReference type="ARBA" id="ARBA00001730"/>
    </source>
</evidence>
<dbReference type="InterPro" id="IPR041827">
    <property type="entry name" value="CpdB_N"/>
</dbReference>
<evidence type="ECO:0000256" key="1">
    <source>
        <dbReference type="ARBA" id="ARBA00000527"/>
    </source>
</evidence>
<dbReference type="PROSITE" id="PS51257">
    <property type="entry name" value="PROKAR_LIPOPROTEIN"/>
    <property type="match status" value="1"/>
</dbReference>
<proteinExistence type="inferred from homology"/>
<dbReference type="InterPro" id="IPR006179">
    <property type="entry name" value="5_nucleotidase/apyrase"/>
</dbReference>
<dbReference type="Gene3D" id="3.90.780.10">
    <property type="entry name" value="5'-Nucleotidase, C-terminal domain"/>
    <property type="match status" value="1"/>
</dbReference>
<evidence type="ECO:0000256" key="8">
    <source>
        <dbReference type="ARBA" id="ARBA00022741"/>
    </source>
</evidence>
<evidence type="ECO:0000259" key="13">
    <source>
        <dbReference type="Pfam" id="PF02872"/>
    </source>
</evidence>
<dbReference type="InterPro" id="IPR004843">
    <property type="entry name" value="Calcineurin-like_PHP"/>
</dbReference>
<dbReference type="CDD" id="cd07410">
    <property type="entry name" value="MPP_CpdB_N"/>
    <property type="match status" value="1"/>
</dbReference>
<comment type="catalytic activity">
    <reaction evidence="1">
        <text>a ribonucleoside 3'-phosphate + H2O = a ribonucleoside + phosphate</text>
        <dbReference type="Rhea" id="RHEA:10144"/>
        <dbReference type="ChEBI" id="CHEBI:13197"/>
        <dbReference type="ChEBI" id="CHEBI:15377"/>
        <dbReference type="ChEBI" id="CHEBI:18254"/>
        <dbReference type="ChEBI" id="CHEBI:43474"/>
        <dbReference type="EC" id="3.1.3.6"/>
    </reaction>
</comment>
<sequence>MKTKLLPLALLCSTTTLLTGCFDSDDNEVKAKVPNQEVVIGTAIELRLMETTDLHANVLNFNYFTDAQDNKVGLVKTAALIHKARNEAQNSVLVDNGDLIQGSPLGDYIAKIKTLQDGEVHPVYKAMNTLDYDVANIGNHEFNFGLEFLQEAIDDANFPYISANVFKYDGDDDDSNDEPLFSPYLIQDKAFVDTDGNTHTIKVGYIGFVPPQIMQWDKANLEGKVIAKDIVAMANKYVPEMKSKGADIIIAIPHSGIDTSAHTEKQENASYHLSKVAGIDAIMFGHSHTNFPGPRYEGMEDKGIDTKKGTVNGVAAVMPGFWGNHLGIIDVTLTYQADGWAVTGSQSTLMPIYEQDADRNVTSLADNDADIEAAVHHDHEETRTWVNEPFAKITNQVNSFFALVNDDPSIQIVTDAQTWYTQEAVQGSEYDGLPILSAGAPFRAGRGGADDYTYIAAGDIAYRNVADLYIYPNTLTILKLNGAEVKEWLEMSAGQFNQIDPDSMEMQSLINGDFPSYNFDVIDGVTYQIDITQPARYNSKGEKVSDGQRIKALSYQGKPISQEQAFLVVTNNYRASGGGNFPGISADKIINPSPDENRQVVANYITHQSGANEGKGLDPSADLNWSFTAIENAQIQFTTSNSEHAKTYSEQFNHIQPLDKTNEAGFALYQLNLSQLNNQ</sequence>
<dbReference type="Proteomes" id="UP000017820">
    <property type="component" value="Unassembled WGS sequence"/>
</dbReference>
<keyword evidence="10" id="KW-0511">Multifunctional enzyme</keyword>
<dbReference type="GO" id="GO:0046872">
    <property type="term" value="F:metal ion binding"/>
    <property type="evidence" value="ECO:0007669"/>
    <property type="project" value="UniProtKB-KW"/>
</dbReference>
<dbReference type="NCBIfam" id="NF006938">
    <property type="entry name" value="PRK09420.1"/>
    <property type="match status" value="1"/>
</dbReference>
<dbReference type="RefSeq" id="WP_023399665.1">
    <property type="nucleotide sequence ID" value="NZ_AUSV01000044.1"/>
</dbReference>
<keyword evidence="6" id="KW-0479">Metal-binding</keyword>
<dbReference type="PROSITE" id="PS00785">
    <property type="entry name" value="5_NUCLEOTIDASE_1"/>
    <property type="match status" value="1"/>
</dbReference>
<keyword evidence="9 11" id="KW-0378">Hydrolase</keyword>
<dbReference type="PANTHER" id="PTHR11575">
    <property type="entry name" value="5'-NUCLEOTIDASE-RELATED"/>
    <property type="match status" value="1"/>
</dbReference>
<feature type="domain" description="5'-Nucleotidase C-terminal" evidence="13">
    <location>
        <begin position="405"/>
        <end position="582"/>
    </location>
</feature>
<evidence type="ECO:0000256" key="10">
    <source>
        <dbReference type="ARBA" id="ARBA00023268"/>
    </source>
</evidence>
<dbReference type="Gene3D" id="3.60.21.10">
    <property type="match status" value="1"/>
</dbReference>
<dbReference type="Pfam" id="PF02872">
    <property type="entry name" value="5_nucleotid_C"/>
    <property type="match status" value="1"/>
</dbReference>
<reference evidence="14 15" key="1">
    <citation type="submission" date="2013-07" db="EMBL/GenBank/DDBJ databases">
        <title>Draft genome sequence of Pseudoalteromonas luteoviolacea 2ta16.</title>
        <authorList>
            <person name="Allen E.E."/>
            <person name="Azam F."/>
            <person name="Podell S."/>
        </authorList>
    </citation>
    <scope>NUCLEOTIDE SEQUENCE [LARGE SCALE GENOMIC DNA]</scope>
    <source>
        <strain evidence="14 15">2ta16</strain>
    </source>
</reference>
<comment type="subcellular location">
    <subcellularLocation>
        <location evidence="4">Cell envelope</location>
    </subcellularLocation>
</comment>
<evidence type="ECO:0000256" key="5">
    <source>
        <dbReference type="ARBA" id="ARBA00006654"/>
    </source>
</evidence>
<dbReference type="GO" id="GO:0008254">
    <property type="term" value="F:3'-nucleotidase activity"/>
    <property type="evidence" value="ECO:0007669"/>
    <property type="project" value="UniProtKB-EC"/>
</dbReference>
<dbReference type="InterPro" id="IPR008334">
    <property type="entry name" value="5'-Nucleotdase_C"/>
</dbReference>
<comment type="catalytic activity">
    <reaction evidence="2">
        <text>a nucleoside 2',3'-cyclic phosphate + H2O = a nucleoside 3'-phosphate + H(+)</text>
        <dbReference type="Rhea" id="RHEA:19621"/>
        <dbReference type="ChEBI" id="CHEBI:15377"/>
        <dbReference type="ChEBI" id="CHEBI:15378"/>
        <dbReference type="ChEBI" id="CHEBI:66949"/>
        <dbReference type="ChEBI" id="CHEBI:66954"/>
        <dbReference type="EC" id="3.1.4.16"/>
    </reaction>
</comment>
<comment type="similarity">
    <text evidence="5 11">Belongs to the 5'-nucleotidase family.</text>
</comment>
<dbReference type="InterPro" id="IPR006146">
    <property type="entry name" value="5'-Nucleotdase_CS"/>
</dbReference>
<evidence type="ECO:0000256" key="3">
    <source>
        <dbReference type="ARBA" id="ARBA00001968"/>
    </source>
</evidence>
<evidence type="ECO:0000256" key="4">
    <source>
        <dbReference type="ARBA" id="ARBA00004196"/>
    </source>
</evidence>
<evidence type="ECO:0000256" key="6">
    <source>
        <dbReference type="ARBA" id="ARBA00022723"/>
    </source>
</evidence>
<feature type="chain" id="PRO_5005148376" evidence="11">
    <location>
        <begin position="20"/>
        <end position="679"/>
    </location>
</feature>
<dbReference type="AlphaFoldDB" id="V4H558"/>
<dbReference type="PATRIC" id="fig|1353533.3.peg.2772"/>
<dbReference type="InterPro" id="IPR036907">
    <property type="entry name" value="5'-Nucleotdase_C_sf"/>
</dbReference>